<evidence type="ECO:0000259" key="4">
    <source>
        <dbReference type="PROSITE" id="PS50995"/>
    </source>
</evidence>
<keyword evidence="3" id="KW-0804">Transcription</keyword>
<dbReference type="GO" id="GO:0003677">
    <property type="term" value="F:DNA binding"/>
    <property type="evidence" value="ECO:0007669"/>
    <property type="project" value="UniProtKB-KW"/>
</dbReference>
<evidence type="ECO:0000256" key="3">
    <source>
        <dbReference type="ARBA" id="ARBA00023163"/>
    </source>
</evidence>
<evidence type="ECO:0000256" key="2">
    <source>
        <dbReference type="ARBA" id="ARBA00023125"/>
    </source>
</evidence>
<evidence type="ECO:0000313" key="5">
    <source>
        <dbReference type="EMBL" id="PUZ24802.1"/>
    </source>
</evidence>
<organism evidence="5 6">
    <name type="scientific">Chitinophaga parva</name>
    <dbReference type="NCBI Taxonomy" id="2169414"/>
    <lineage>
        <taxon>Bacteria</taxon>
        <taxon>Pseudomonadati</taxon>
        <taxon>Bacteroidota</taxon>
        <taxon>Chitinophagia</taxon>
        <taxon>Chitinophagales</taxon>
        <taxon>Chitinophagaceae</taxon>
        <taxon>Chitinophaga</taxon>
    </lineage>
</organism>
<keyword evidence="2" id="KW-0238">DNA-binding</keyword>
<comment type="caution">
    <text evidence="5">The sequence shown here is derived from an EMBL/GenBank/DDBJ whole genome shotgun (WGS) entry which is preliminary data.</text>
</comment>
<dbReference type="PANTHER" id="PTHR42756:SF1">
    <property type="entry name" value="TRANSCRIPTIONAL REPRESSOR OF EMRAB OPERON"/>
    <property type="match status" value="1"/>
</dbReference>
<feature type="domain" description="HTH marR-type" evidence="4">
    <location>
        <begin position="7"/>
        <end position="141"/>
    </location>
</feature>
<dbReference type="InterPro" id="IPR000835">
    <property type="entry name" value="HTH_MarR-typ"/>
</dbReference>
<dbReference type="Gene3D" id="1.10.10.10">
    <property type="entry name" value="Winged helix-like DNA-binding domain superfamily/Winged helix DNA-binding domain"/>
    <property type="match status" value="1"/>
</dbReference>
<reference evidence="5 6" key="1">
    <citation type="submission" date="2018-04" db="EMBL/GenBank/DDBJ databases">
        <title>Chitinophaga fuyangensis sp. nov., isolated from soil in a chemical factory.</title>
        <authorList>
            <person name="Chen K."/>
        </authorList>
    </citation>
    <scope>NUCLEOTIDE SEQUENCE [LARGE SCALE GENOMIC DNA]</scope>
    <source>
        <strain evidence="5 6">LY-1</strain>
    </source>
</reference>
<dbReference type="SMART" id="SM00347">
    <property type="entry name" value="HTH_MARR"/>
    <property type="match status" value="1"/>
</dbReference>
<dbReference type="InterPro" id="IPR023187">
    <property type="entry name" value="Tscrpt_reg_MarR-type_CS"/>
</dbReference>
<accession>A0A2T7BET2</accession>
<proteinExistence type="predicted"/>
<dbReference type="InterPro" id="IPR036390">
    <property type="entry name" value="WH_DNA-bd_sf"/>
</dbReference>
<dbReference type="InterPro" id="IPR036388">
    <property type="entry name" value="WH-like_DNA-bd_sf"/>
</dbReference>
<dbReference type="Pfam" id="PF01047">
    <property type="entry name" value="MarR"/>
    <property type="match status" value="1"/>
</dbReference>
<sequence length="144" mass="16934">MSDTFIINPSFYKLDATLKKLRNYWQQTFDKNQKDITVDQWLVMENLYKHTRTTHKQLALLTDKDITTISRILDLLVKKGLVLRQASSDDRRKVYLELTPAGVEKYKDVRPLVLELRRTGWSGLTEKDFEDLTRILDVIAHNLP</sequence>
<dbReference type="AlphaFoldDB" id="A0A2T7BET2"/>
<name>A0A2T7BET2_9BACT</name>
<dbReference type="GO" id="GO:0003700">
    <property type="term" value="F:DNA-binding transcription factor activity"/>
    <property type="evidence" value="ECO:0007669"/>
    <property type="project" value="InterPro"/>
</dbReference>
<dbReference type="RefSeq" id="WP_108686643.1">
    <property type="nucleotide sequence ID" value="NZ_QCYK01000002.1"/>
</dbReference>
<keyword evidence="6" id="KW-1185">Reference proteome</keyword>
<dbReference type="Proteomes" id="UP000244450">
    <property type="component" value="Unassembled WGS sequence"/>
</dbReference>
<dbReference type="OrthoDB" id="5327581at2"/>
<gene>
    <name evidence="5" type="ORF">DCC81_10735</name>
</gene>
<dbReference type="PROSITE" id="PS50995">
    <property type="entry name" value="HTH_MARR_2"/>
    <property type="match status" value="1"/>
</dbReference>
<dbReference type="PRINTS" id="PR00598">
    <property type="entry name" value="HTHMARR"/>
</dbReference>
<keyword evidence="1" id="KW-0805">Transcription regulation</keyword>
<dbReference type="SUPFAM" id="SSF46785">
    <property type="entry name" value="Winged helix' DNA-binding domain"/>
    <property type="match status" value="1"/>
</dbReference>
<protein>
    <submittedName>
        <fullName evidence="5">MarR family transcriptional regulator</fullName>
    </submittedName>
</protein>
<evidence type="ECO:0000256" key="1">
    <source>
        <dbReference type="ARBA" id="ARBA00023015"/>
    </source>
</evidence>
<evidence type="ECO:0000313" key="6">
    <source>
        <dbReference type="Proteomes" id="UP000244450"/>
    </source>
</evidence>
<dbReference type="EMBL" id="QCYK01000002">
    <property type="protein sequence ID" value="PUZ24802.1"/>
    <property type="molecule type" value="Genomic_DNA"/>
</dbReference>
<dbReference type="PANTHER" id="PTHR42756">
    <property type="entry name" value="TRANSCRIPTIONAL REGULATOR, MARR"/>
    <property type="match status" value="1"/>
</dbReference>
<dbReference type="PROSITE" id="PS01117">
    <property type="entry name" value="HTH_MARR_1"/>
    <property type="match status" value="1"/>
</dbReference>